<dbReference type="EMBL" id="JABEZV010444361">
    <property type="protein sequence ID" value="MBA0730335.1"/>
    <property type="molecule type" value="Genomic_DNA"/>
</dbReference>
<evidence type="ECO:0008006" key="3">
    <source>
        <dbReference type="Google" id="ProtNLM"/>
    </source>
</evidence>
<keyword evidence="2" id="KW-1185">Reference proteome</keyword>
<dbReference type="AlphaFoldDB" id="A0A7J9B1V8"/>
<evidence type="ECO:0000313" key="1">
    <source>
        <dbReference type="EMBL" id="MBA0730335.1"/>
    </source>
</evidence>
<organism evidence="1 2">
    <name type="scientific">Gossypium laxum</name>
    <dbReference type="NCBI Taxonomy" id="34288"/>
    <lineage>
        <taxon>Eukaryota</taxon>
        <taxon>Viridiplantae</taxon>
        <taxon>Streptophyta</taxon>
        <taxon>Embryophyta</taxon>
        <taxon>Tracheophyta</taxon>
        <taxon>Spermatophyta</taxon>
        <taxon>Magnoliopsida</taxon>
        <taxon>eudicotyledons</taxon>
        <taxon>Gunneridae</taxon>
        <taxon>Pentapetalae</taxon>
        <taxon>rosids</taxon>
        <taxon>malvids</taxon>
        <taxon>Malvales</taxon>
        <taxon>Malvaceae</taxon>
        <taxon>Malvoideae</taxon>
        <taxon>Gossypium</taxon>
    </lineage>
</organism>
<protein>
    <recommendedName>
        <fullName evidence="3">DUF659 domain-containing protein</fullName>
    </recommendedName>
</protein>
<accession>A0A7J9B1V8</accession>
<dbReference type="Proteomes" id="UP000593574">
    <property type="component" value="Unassembled WGS sequence"/>
</dbReference>
<name>A0A7J9B1V8_9ROSI</name>
<reference evidence="1 2" key="1">
    <citation type="journal article" date="2019" name="Genome Biol. Evol.">
        <title>Insights into the evolution of the New World diploid cottons (Gossypium, subgenus Houzingenia) based on genome sequencing.</title>
        <authorList>
            <person name="Grover C.E."/>
            <person name="Arick M.A. 2nd"/>
            <person name="Thrash A."/>
            <person name="Conover J.L."/>
            <person name="Sanders W.S."/>
            <person name="Peterson D.G."/>
            <person name="Frelichowski J.E."/>
            <person name="Scheffler J.A."/>
            <person name="Scheffler B.E."/>
            <person name="Wendel J.F."/>
        </authorList>
    </citation>
    <scope>NUCLEOTIDE SEQUENCE [LARGE SCALE GENOMIC DNA]</scope>
    <source>
        <strain evidence="1">4</strain>
        <tissue evidence="1">Leaf</tissue>
    </source>
</reference>
<gene>
    <name evidence="1" type="ORF">Golax_025675</name>
</gene>
<proteinExistence type="predicted"/>
<comment type="caution">
    <text evidence="1">The sequence shown here is derived from an EMBL/GenBank/DDBJ whole genome shotgun (WGS) entry which is preliminary data.</text>
</comment>
<evidence type="ECO:0000313" key="2">
    <source>
        <dbReference type="Proteomes" id="UP000593574"/>
    </source>
</evidence>
<sequence length="86" mass="10096">MVDEIGEEFIFQFVTDNEAMIKVSGKMLMQRECTCIGQHVLLIAWILFWKKLRYTQGRELLLPGITRFVTNFITLESIVRSKQTLK</sequence>